<dbReference type="AlphaFoldDB" id="A0A166I290"/>
<dbReference type="GO" id="GO:0016491">
    <property type="term" value="F:oxidoreductase activity"/>
    <property type="evidence" value="ECO:0007669"/>
    <property type="project" value="InterPro"/>
</dbReference>
<dbReference type="RefSeq" id="WP_063874547.1">
    <property type="nucleotide sequence ID" value="NZ_CAWMRI010000284.1"/>
</dbReference>
<protein>
    <submittedName>
        <fullName evidence="1">Uncharacterized protein</fullName>
    </submittedName>
</protein>
<organism evidence="1 2">
    <name type="scientific">Nodularia spumigena CENA596</name>
    <dbReference type="NCBI Taxonomy" id="1819295"/>
    <lineage>
        <taxon>Bacteria</taxon>
        <taxon>Bacillati</taxon>
        <taxon>Cyanobacteriota</taxon>
        <taxon>Cyanophyceae</taxon>
        <taxon>Nostocales</taxon>
        <taxon>Nodulariaceae</taxon>
        <taxon>Nodularia</taxon>
    </lineage>
</organism>
<proteinExistence type="predicted"/>
<dbReference type="Proteomes" id="UP000076555">
    <property type="component" value="Unassembled WGS sequence"/>
</dbReference>
<sequence>MNIVKINDRITRIQNRLFEQAHTQSLELKPVAIALNKQGIKEGKLYCNPGMIPLPMPFCEYLRSLNARQKSILSAAFLANFYKYVANSESQAIPSNMSVSEKLFAPYSDEYMILHQETNEELDHIWSFRTIYSMVCREIGIQDSFDEPGFFYGSFRPIPQSDWENLDTSFSFDVDLSETLSYLMKGKSFLNKLVEQMELQNKNWLYRTLRFIVGDAVRMLPDEIVQDNGLGSLWLLYRYMANVELKQAESYLFDDPENFAYDPLAFELNHAHITDEARHYTTSFDLGFELYQKAPPEAQNFIRYAMQKIVEDYINASFTTYLEKLDLNKQGVILTDTRLGLNSLRMSLHHPEFIHKQVDINKLIHSWRDMSLSWRKIIGSLEQKSWRYRAQQIARLVQALELELNQELLGNRYDRYQDALEAKEIQRLIEVA</sequence>
<evidence type="ECO:0000313" key="1">
    <source>
        <dbReference type="EMBL" id="KZL47762.1"/>
    </source>
</evidence>
<accession>A0A166I290</accession>
<evidence type="ECO:0000313" key="2">
    <source>
        <dbReference type="Proteomes" id="UP000076555"/>
    </source>
</evidence>
<dbReference type="OrthoDB" id="476004at2"/>
<dbReference type="Gene3D" id="1.10.620.20">
    <property type="entry name" value="Ribonucleotide Reductase, subunit A"/>
    <property type="match status" value="1"/>
</dbReference>
<name>A0A166I290_NODSP</name>
<gene>
    <name evidence="1" type="ORF">A2T98_21720</name>
</gene>
<dbReference type="EMBL" id="LWAJ01000284">
    <property type="protein sequence ID" value="KZL47762.1"/>
    <property type="molecule type" value="Genomic_DNA"/>
</dbReference>
<comment type="caution">
    <text evidence="1">The sequence shown here is derived from an EMBL/GenBank/DDBJ whole genome shotgun (WGS) entry which is preliminary data.</text>
</comment>
<reference evidence="1 2" key="1">
    <citation type="submission" date="2016-04" db="EMBL/GenBank/DDBJ databases">
        <title>Draft Genome Assembly of the Bloom-forming Cyanobacterium Nodularia spumigena Strain CENA596 in Shrimp Production Ponds.</title>
        <authorList>
            <person name="Popin R.V."/>
            <person name="Rigonato J."/>
            <person name="Abreu V.A."/>
            <person name="Andreote A.P."/>
            <person name="Silveira S.B."/>
            <person name="Odebrecht C."/>
            <person name="Fiore M.F."/>
        </authorList>
    </citation>
    <scope>NUCLEOTIDE SEQUENCE [LARGE SCALE GENOMIC DNA]</scope>
    <source>
        <strain evidence="1 2">CENA596</strain>
    </source>
</reference>
<dbReference type="InterPro" id="IPR012348">
    <property type="entry name" value="RNR-like"/>
</dbReference>